<evidence type="ECO:0000313" key="9">
    <source>
        <dbReference type="Proteomes" id="UP001321760"/>
    </source>
</evidence>
<feature type="transmembrane region" description="Helical" evidence="6">
    <location>
        <begin position="98"/>
        <end position="120"/>
    </location>
</feature>
<comment type="caution">
    <text evidence="8">The sequence shown here is derived from an EMBL/GenBank/DDBJ whole genome shotgun (WGS) entry which is preliminary data.</text>
</comment>
<dbReference type="GO" id="GO:0016020">
    <property type="term" value="C:membrane"/>
    <property type="evidence" value="ECO:0007669"/>
    <property type="project" value="UniProtKB-SubCell"/>
</dbReference>
<protein>
    <recommendedName>
        <fullName evidence="7">Rhodopsin domain-containing protein</fullName>
    </recommendedName>
</protein>
<accession>A0AAV9GUJ6</accession>
<feature type="non-terminal residue" evidence="8">
    <location>
        <position position="277"/>
    </location>
</feature>
<evidence type="ECO:0000256" key="2">
    <source>
        <dbReference type="ARBA" id="ARBA00022692"/>
    </source>
</evidence>
<name>A0AAV9GUJ6_9PEZI</name>
<evidence type="ECO:0000256" key="6">
    <source>
        <dbReference type="SAM" id="Phobius"/>
    </source>
</evidence>
<keyword evidence="4 6" id="KW-0472">Membrane</keyword>
<feature type="domain" description="Rhodopsin" evidence="7">
    <location>
        <begin position="38"/>
        <end position="272"/>
    </location>
</feature>
<comment type="similarity">
    <text evidence="5">Belongs to the SAT4 family.</text>
</comment>
<feature type="transmembrane region" description="Helical" evidence="6">
    <location>
        <begin position="132"/>
        <end position="153"/>
    </location>
</feature>
<feature type="non-terminal residue" evidence="8">
    <location>
        <position position="1"/>
    </location>
</feature>
<comment type="subcellular location">
    <subcellularLocation>
        <location evidence="1">Membrane</location>
        <topology evidence="1">Multi-pass membrane protein</topology>
    </subcellularLocation>
</comment>
<dbReference type="AlphaFoldDB" id="A0AAV9GUJ6"/>
<evidence type="ECO:0000256" key="4">
    <source>
        <dbReference type="ARBA" id="ARBA00023136"/>
    </source>
</evidence>
<dbReference type="Proteomes" id="UP001321760">
    <property type="component" value="Unassembled WGS sequence"/>
</dbReference>
<feature type="transmembrane region" description="Helical" evidence="6">
    <location>
        <begin position="177"/>
        <end position="198"/>
    </location>
</feature>
<dbReference type="InterPro" id="IPR052337">
    <property type="entry name" value="SAT4-like"/>
</dbReference>
<feature type="transmembrane region" description="Helical" evidence="6">
    <location>
        <begin position="52"/>
        <end position="71"/>
    </location>
</feature>
<evidence type="ECO:0000259" key="7">
    <source>
        <dbReference type="Pfam" id="PF20684"/>
    </source>
</evidence>
<dbReference type="EMBL" id="MU865930">
    <property type="protein sequence ID" value="KAK4451063.1"/>
    <property type="molecule type" value="Genomic_DNA"/>
</dbReference>
<keyword evidence="2 6" id="KW-0812">Transmembrane</keyword>
<organism evidence="8 9">
    <name type="scientific">Podospora aff. communis PSN243</name>
    <dbReference type="NCBI Taxonomy" id="3040156"/>
    <lineage>
        <taxon>Eukaryota</taxon>
        <taxon>Fungi</taxon>
        <taxon>Dikarya</taxon>
        <taxon>Ascomycota</taxon>
        <taxon>Pezizomycotina</taxon>
        <taxon>Sordariomycetes</taxon>
        <taxon>Sordariomycetidae</taxon>
        <taxon>Sordariales</taxon>
        <taxon>Podosporaceae</taxon>
        <taxon>Podospora</taxon>
    </lineage>
</organism>
<reference evidence="8" key="1">
    <citation type="journal article" date="2023" name="Mol. Phylogenet. Evol.">
        <title>Genome-scale phylogeny and comparative genomics of the fungal order Sordariales.</title>
        <authorList>
            <person name="Hensen N."/>
            <person name="Bonometti L."/>
            <person name="Westerberg I."/>
            <person name="Brannstrom I.O."/>
            <person name="Guillou S."/>
            <person name="Cros-Aarteil S."/>
            <person name="Calhoun S."/>
            <person name="Haridas S."/>
            <person name="Kuo A."/>
            <person name="Mondo S."/>
            <person name="Pangilinan J."/>
            <person name="Riley R."/>
            <person name="LaButti K."/>
            <person name="Andreopoulos B."/>
            <person name="Lipzen A."/>
            <person name="Chen C."/>
            <person name="Yan M."/>
            <person name="Daum C."/>
            <person name="Ng V."/>
            <person name="Clum A."/>
            <person name="Steindorff A."/>
            <person name="Ohm R.A."/>
            <person name="Martin F."/>
            <person name="Silar P."/>
            <person name="Natvig D.O."/>
            <person name="Lalanne C."/>
            <person name="Gautier V."/>
            <person name="Ament-Velasquez S.L."/>
            <person name="Kruys A."/>
            <person name="Hutchinson M.I."/>
            <person name="Powell A.J."/>
            <person name="Barry K."/>
            <person name="Miller A.N."/>
            <person name="Grigoriev I.V."/>
            <person name="Debuchy R."/>
            <person name="Gladieux P."/>
            <person name="Hiltunen Thoren M."/>
            <person name="Johannesson H."/>
        </authorList>
    </citation>
    <scope>NUCLEOTIDE SEQUENCE</scope>
    <source>
        <strain evidence="8">PSN243</strain>
    </source>
</reference>
<dbReference type="InterPro" id="IPR049326">
    <property type="entry name" value="Rhodopsin_dom_fungi"/>
</dbReference>
<gene>
    <name evidence="8" type="ORF">QBC34DRAFT_266970</name>
</gene>
<dbReference type="PANTHER" id="PTHR33048:SF47">
    <property type="entry name" value="INTEGRAL MEMBRANE PROTEIN-RELATED"/>
    <property type="match status" value="1"/>
</dbReference>
<reference evidence="8" key="2">
    <citation type="submission" date="2023-05" db="EMBL/GenBank/DDBJ databases">
        <authorList>
            <consortium name="Lawrence Berkeley National Laboratory"/>
            <person name="Steindorff A."/>
            <person name="Hensen N."/>
            <person name="Bonometti L."/>
            <person name="Westerberg I."/>
            <person name="Brannstrom I.O."/>
            <person name="Guillou S."/>
            <person name="Cros-Aarteil S."/>
            <person name="Calhoun S."/>
            <person name="Haridas S."/>
            <person name="Kuo A."/>
            <person name="Mondo S."/>
            <person name="Pangilinan J."/>
            <person name="Riley R."/>
            <person name="Labutti K."/>
            <person name="Andreopoulos B."/>
            <person name="Lipzen A."/>
            <person name="Chen C."/>
            <person name="Yanf M."/>
            <person name="Daum C."/>
            <person name="Ng V."/>
            <person name="Clum A."/>
            <person name="Ohm R."/>
            <person name="Martin F."/>
            <person name="Silar P."/>
            <person name="Natvig D."/>
            <person name="Lalanne C."/>
            <person name="Gautier V."/>
            <person name="Ament-Velasquez S.L."/>
            <person name="Kruys A."/>
            <person name="Hutchinson M.I."/>
            <person name="Powell A.J."/>
            <person name="Barry K."/>
            <person name="Miller A.N."/>
            <person name="Grigoriev I.V."/>
            <person name="Debuchy R."/>
            <person name="Gladieux P."/>
            <person name="Thoren M.H."/>
            <person name="Johannesson H."/>
        </authorList>
    </citation>
    <scope>NUCLEOTIDE SEQUENCE</scope>
    <source>
        <strain evidence="8">PSN243</strain>
    </source>
</reference>
<evidence type="ECO:0000256" key="5">
    <source>
        <dbReference type="ARBA" id="ARBA00038359"/>
    </source>
</evidence>
<evidence type="ECO:0000256" key="1">
    <source>
        <dbReference type="ARBA" id="ARBA00004141"/>
    </source>
</evidence>
<keyword evidence="3 6" id="KW-1133">Transmembrane helix</keyword>
<feature type="transmembrane region" description="Helical" evidence="6">
    <location>
        <begin position="210"/>
        <end position="228"/>
    </location>
</feature>
<feature type="transmembrane region" description="Helical" evidence="6">
    <location>
        <begin position="20"/>
        <end position="40"/>
    </location>
</feature>
<dbReference type="Pfam" id="PF20684">
    <property type="entry name" value="Fung_rhodopsin"/>
    <property type="match status" value="1"/>
</dbReference>
<keyword evidence="9" id="KW-1185">Reference proteome</keyword>
<evidence type="ECO:0000313" key="8">
    <source>
        <dbReference type="EMBL" id="KAK4451063.1"/>
    </source>
</evidence>
<evidence type="ECO:0000256" key="3">
    <source>
        <dbReference type="ARBA" id="ARBA00022989"/>
    </source>
</evidence>
<dbReference type="PANTHER" id="PTHR33048">
    <property type="entry name" value="PTH11-LIKE INTEGRAL MEMBRANE PROTEIN (AFU_ORTHOLOGUE AFUA_5G11245)"/>
    <property type="match status" value="1"/>
</dbReference>
<sequence>SPDAAPPALPPNAYEDQSGTIIGVVTFCLVLSTLMVGLRLWTRKFIIDQLGWDDYTIILGLISTYASGISITDMTKYGLGKHVYVIDPTKIPLYFKNFYFSIVFYCASLFFIKLAFLFQYYRVLAVQHMRMVYIVAIFIVGGWALSQTFVGIFTCTPVSGFWDKSIPSTCIPNLPQWYINAGGNIITDVAVFCLPLPAIWKLQLAKQQRIILVGIFGLGFFTVIISVVRIRYLKLFEDFSWENSPSAMWSIGELTSAITCCCLPTLRPLMSRYFPNL</sequence>
<proteinExistence type="inferred from homology"/>